<dbReference type="PANTHER" id="PTHR43540">
    <property type="entry name" value="PEROXYUREIDOACRYLATE/UREIDOACRYLATE AMIDOHYDROLASE-RELATED"/>
    <property type="match status" value="1"/>
</dbReference>
<keyword evidence="2" id="KW-0378">Hydrolase</keyword>
<evidence type="ECO:0000256" key="2">
    <source>
        <dbReference type="ARBA" id="ARBA00022801"/>
    </source>
</evidence>
<gene>
    <name evidence="4" type="ORF">N7468_005862</name>
</gene>
<proteinExistence type="inferred from homology"/>
<dbReference type="GO" id="GO:0016787">
    <property type="term" value="F:hydrolase activity"/>
    <property type="evidence" value="ECO:0007669"/>
    <property type="project" value="UniProtKB-KW"/>
</dbReference>
<dbReference type="PANTHER" id="PTHR43540:SF15">
    <property type="entry name" value="BLR5631 PROTEIN"/>
    <property type="match status" value="1"/>
</dbReference>
<dbReference type="RefSeq" id="XP_058330898.1">
    <property type="nucleotide sequence ID" value="XM_058475158.1"/>
</dbReference>
<dbReference type="Proteomes" id="UP001150941">
    <property type="component" value="Unassembled WGS sequence"/>
</dbReference>
<dbReference type="SUPFAM" id="SSF52499">
    <property type="entry name" value="Isochorismatase-like hydrolases"/>
    <property type="match status" value="1"/>
</dbReference>
<accession>A0A9W9NZZ5</accession>
<dbReference type="EMBL" id="JAPQKS010000004">
    <property type="protein sequence ID" value="KAJ5232906.1"/>
    <property type="molecule type" value="Genomic_DNA"/>
</dbReference>
<dbReference type="Pfam" id="PF00857">
    <property type="entry name" value="Isochorismatase"/>
    <property type="match status" value="1"/>
</dbReference>
<dbReference type="InterPro" id="IPR036380">
    <property type="entry name" value="Isochorismatase-like_sf"/>
</dbReference>
<dbReference type="AlphaFoldDB" id="A0A9W9NZZ5"/>
<dbReference type="InterPro" id="IPR050272">
    <property type="entry name" value="Isochorismatase-like_hydrls"/>
</dbReference>
<name>A0A9W9NZZ5_9EURO</name>
<evidence type="ECO:0000256" key="1">
    <source>
        <dbReference type="ARBA" id="ARBA00006336"/>
    </source>
</evidence>
<comment type="similarity">
    <text evidence="1">Belongs to the isochorismatase family.</text>
</comment>
<comment type="caution">
    <text evidence="4">The sequence shown here is derived from an EMBL/GenBank/DDBJ whole genome shotgun (WGS) entry which is preliminary data.</text>
</comment>
<evidence type="ECO:0000313" key="4">
    <source>
        <dbReference type="EMBL" id="KAJ5232906.1"/>
    </source>
</evidence>
<reference evidence="4" key="2">
    <citation type="journal article" date="2023" name="IMA Fungus">
        <title>Comparative genomic study of the Penicillium genus elucidates a diverse pangenome and 15 lateral gene transfer events.</title>
        <authorList>
            <person name="Petersen C."/>
            <person name="Sorensen T."/>
            <person name="Nielsen M.R."/>
            <person name="Sondergaard T.E."/>
            <person name="Sorensen J.L."/>
            <person name="Fitzpatrick D.A."/>
            <person name="Frisvad J.C."/>
            <person name="Nielsen K.L."/>
        </authorList>
    </citation>
    <scope>NUCLEOTIDE SEQUENCE</scope>
    <source>
        <strain evidence="4">IBT 19713</strain>
    </source>
</reference>
<protein>
    <recommendedName>
        <fullName evidence="3">Isochorismatase-like domain-containing protein</fullName>
    </recommendedName>
</protein>
<reference evidence="4" key="1">
    <citation type="submission" date="2022-11" db="EMBL/GenBank/DDBJ databases">
        <authorList>
            <person name="Petersen C."/>
        </authorList>
    </citation>
    <scope>NUCLEOTIDE SEQUENCE</scope>
    <source>
        <strain evidence="4">IBT 19713</strain>
    </source>
</reference>
<dbReference type="InterPro" id="IPR000868">
    <property type="entry name" value="Isochorismatase-like_dom"/>
</dbReference>
<keyword evidence="5" id="KW-1185">Reference proteome</keyword>
<sequence length="177" mass="18703">MNPASFRQLIGITASSASVQDSTLIIIDAQNEYAFGKLQVEGISESRAVISALLQKYRQGGDDTELALELEELTPRSGEKVITKAFPSSFAQTGLHDYLSTLGDFGKKIVLVGYMAHVCVSTTARAGHELGYDVIVVRDAVGDRDIPGVKAPVLTAVSLSALEDAFATVVSASDIGV</sequence>
<organism evidence="4 5">
    <name type="scientific">Penicillium chermesinum</name>
    <dbReference type="NCBI Taxonomy" id="63820"/>
    <lineage>
        <taxon>Eukaryota</taxon>
        <taxon>Fungi</taxon>
        <taxon>Dikarya</taxon>
        <taxon>Ascomycota</taxon>
        <taxon>Pezizomycotina</taxon>
        <taxon>Eurotiomycetes</taxon>
        <taxon>Eurotiomycetidae</taxon>
        <taxon>Eurotiales</taxon>
        <taxon>Aspergillaceae</taxon>
        <taxon>Penicillium</taxon>
    </lineage>
</organism>
<evidence type="ECO:0000259" key="3">
    <source>
        <dbReference type="Pfam" id="PF00857"/>
    </source>
</evidence>
<evidence type="ECO:0000313" key="5">
    <source>
        <dbReference type="Proteomes" id="UP001150941"/>
    </source>
</evidence>
<dbReference type="OrthoDB" id="245563at2759"/>
<dbReference type="Gene3D" id="3.40.50.850">
    <property type="entry name" value="Isochorismatase-like"/>
    <property type="match status" value="1"/>
</dbReference>
<feature type="domain" description="Isochorismatase-like" evidence="3">
    <location>
        <begin position="23"/>
        <end position="172"/>
    </location>
</feature>
<dbReference type="GeneID" id="83202461"/>